<evidence type="ECO:0000313" key="2">
    <source>
        <dbReference type="WBParaSite" id="Csp11.Scaffold629.g8603.t1"/>
    </source>
</evidence>
<dbReference type="Proteomes" id="UP000095282">
    <property type="component" value="Unplaced"/>
</dbReference>
<accession>A0A1I7UEU3</accession>
<name>A0A1I7UEU3_9PELO</name>
<evidence type="ECO:0000313" key="1">
    <source>
        <dbReference type="Proteomes" id="UP000095282"/>
    </source>
</evidence>
<dbReference type="WBParaSite" id="Csp11.Scaffold629.g8603.t1">
    <property type="protein sequence ID" value="Csp11.Scaffold629.g8603.t1"/>
    <property type="gene ID" value="Csp11.Scaffold629.g8603"/>
</dbReference>
<protein>
    <submittedName>
        <fullName evidence="2">DUF2336 domain-containing protein</fullName>
    </submittedName>
</protein>
<sequence length="309" mass="34525">MESGYQNDIKNQATQAILLASLQRNEATSRLTNEQLEDALRSTVNMADQMIRTTVYRLLQSEIPDEIDALKIRAKRLVELDDNVSALVRLHSASDTLPEKPRIEEILTEIDLIGREELIAILGMADRGGTESDGSEYAYDGDALPVVRHRPDPARINHINLVRFGNHSQRRQLAIAAILSVHIENTALANIRLPRGVRKAAGNPKCFYGTRIMIRSLKTIEAISNPLTRRTVAAIRNLSMDNLEESKREACGNVLYGGIRGSEYAKIIEQIKLKSQSEIEDFVKSFGQQVESACGSYNGEPFAEYFNDN</sequence>
<dbReference type="AlphaFoldDB" id="A0A1I7UEU3"/>
<proteinExistence type="predicted"/>
<organism evidence="1 2">
    <name type="scientific">Caenorhabditis tropicalis</name>
    <dbReference type="NCBI Taxonomy" id="1561998"/>
    <lineage>
        <taxon>Eukaryota</taxon>
        <taxon>Metazoa</taxon>
        <taxon>Ecdysozoa</taxon>
        <taxon>Nematoda</taxon>
        <taxon>Chromadorea</taxon>
        <taxon>Rhabditida</taxon>
        <taxon>Rhabditina</taxon>
        <taxon>Rhabditomorpha</taxon>
        <taxon>Rhabditoidea</taxon>
        <taxon>Rhabditidae</taxon>
        <taxon>Peloderinae</taxon>
        <taxon>Caenorhabditis</taxon>
    </lineage>
</organism>
<keyword evidence="1" id="KW-1185">Reference proteome</keyword>
<reference evidence="2" key="1">
    <citation type="submission" date="2016-11" db="UniProtKB">
        <authorList>
            <consortium name="WormBaseParasite"/>
        </authorList>
    </citation>
    <scope>IDENTIFICATION</scope>
</reference>